<name>X1AKU2_9ZZZZ</name>
<dbReference type="AlphaFoldDB" id="X1AKU2"/>
<evidence type="ECO:0000259" key="2">
    <source>
        <dbReference type="Pfam" id="PF18911"/>
    </source>
</evidence>
<dbReference type="SUPFAM" id="SSF49299">
    <property type="entry name" value="PKD domain"/>
    <property type="match status" value="1"/>
</dbReference>
<dbReference type="InterPro" id="IPR035986">
    <property type="entry name" value="PKD_dom_sf"/>
</dbReference>
<feature type="transmembrane region" description="Helical" evidence="1">
    <location>
        <begin position="204"/>
        <end position="228"/>
    </location>
</feature>
<dbReference type="EMBL" id="BART01005770">
    <property type="protein sequence ID" value="GAG70157.1"/>
    <property type="molecule type" value="Genomic_DNA"/>
</dbReference>
<gene>
    <name evidence="3" type="ORF">S01H4_13074</name>
</gene>
<dbReference type="InterPro" id="IPR000601">
    <property type="entry name" value="PKD_dom"/>
</dbReference>
<protein>
    <recommendedName>
        <fullName evidence="2">PKD domain-containing protein</fullName>
    </recommendedName>
</protein>
<evidence type="ECO:0000256" key="1">
    <source>
        <dbReference type="SAM" id="Phobius"/>
    </source>
</evidence>
<proteinExistence type="predicted"/>
<keyword evidence="1" id="KW-0472">Membrane</keyword>
<keyword evidence="1" id="KW-1133">Transmembrane helix</keyword>
<evidence type="ECO:0000313" key="3">
    <source>
        <dbReference type="EMBL" id="GAG70157.1"/>
    </source>
</evidence>
<accession>X1AKU2</accession>
<dbReference type="Pfam" id="PF18911">
    <property type="entry name" value="PKD_4"/>
    <property type="match status" value="1"/>
</dbReference>
<feature type="domain" description="PKD" evidence="2">
    <location>
        <begin position="31"/>
        <end position="121"/>
    </location>
</feature>
<comment type="caution">
    <text evidence="3">The sequence shown here is derived from an EMBL/GenBank/DDBJ whole genome shotgun (WGS) entry which is preliminary data.</text>
</comment>
<reference evidence="3" key="1">
    <citation type="journal article" date="2014" name="Front. Microbiol.">
        <title>High frequency of phylogenetically diverse reductive dehalogenase-homologous genes in deep subseafloor sedimentary metagenomes.</title>
        <authorList>
            <person name="Kawai M."/>
            <person name="Futagami T."/>
            <person name="Toyoda A."/>
            <person name="Takaki Y."/>
            <person name="Nishi S."/>
            <person name="Hori S."/>
            <person name="Arai W."/>
            <person name="Tsubouchi T."/>
            <person name="Morono Y."/>
            <person name="Uchiyama I."/>
            <person name="Ito T."/>
            <person name="Fujiyama A."/>
            <person name="Inagaki F."/>
            <person name="Takami H."/>
        </authorList>
    </citation>
    <scope>NUCLEOTIDE SEQUENCE</scope>
    <source>
        <strain evidence="3">Expedition CK06-06</strain>
    </source>
</reference>
<organism evidence="3">
    <name type="scientific">marine sediment metagenome</name>
    <dbReference type="NCBI Taxonomy" id="412755"/>
    <lineage>
        <taxon>unclassified sequences</taxon>
        <taxon>metagenomes</taxon>
        <taxon>ecological metagenomes</taxon>
    </lineage>
</organism>
<sequence length="237" mass="27202">MLFLYDVFFSNYFYKCFIIHLYPVFFISQPNRPPTAPIINGTKIGNKTIEYTYTALSTDPENDTIRYFFDWDDGTNTTSDFLASGTIYNVSRNWTDRGIYTITVHAEDINGGLSNTTEMMVVIDMNVRFIDDEIQGYLLDVDNDSIYDCFFHSNATGGYTIVELQDSGNYLLDSNGDALWDYEYNPETDTLTPHTPAEEEEDIAYLYALAAMIAMVAICSIGFAYFMYRVKKKKKNE</sequence>
<dbReference type="Gene3D" id="2.60.40.10">
    <property type="entry name" value="Immunoglobulins"/>
    <property type="match status" value="1"/>
</dbReference>
<dbReference type="InterPro" id="IPR013783">
    <property type="entry name" value="Ig-like_fold"/>
</dbReference>
<keyword evidence="1" id="KW-0812">Transmembrane</keyword>